<name>A0A0R0C0X4_9GAMM</name>
<keyword evidence="1" id="KW-0808">Transferase</keyword>
<dbReference type="Proteomes" id="UP000050864">
    <property type="component" value="Unassembled WGS sequence"/>
</dbReference>
<dbReference type="OrthoDB" id="5197788at2"/>
<dbReference type="PATRIC" id="fig|405444.3.peg.1879"/>
<evidence type="ECO:0000256" key="1">
    <source>
        <dbReference type="ARBA" id="ARBA00022679"/>
    </source>
</evidence>
<evidence type="ECO:0000256" key="3">
    <source>
        <dbReference type="SAM" id="SignalP"/>
    </source>
</evidence>
<dbReference type="InterPro" id="IPR050832">
    <property type="entry name" value="Bact_Acetyltransf"/>
</dbReference>
<gene>
    <name evidence="5" type="ORF">ABB26_13890</name>
</gene>
<dbReference type="PROSITE" id="PS51186">
    <property type="entry name" value="GNAT"/>
    <property type="match status" value="1"/>
</dbReference>
<feature type="domain" description="N-acetyltransferase" evidence="4">
    <location>
        <begin position="3"/>
        <end position="145"/>
    </location>
</feature>
<keyword evidence="6" id="KW-1185">Reference proteome</keyword>
<evidence type="ECO:0000256" key="2">
    <source>
        <dbReference type="ARBA" id="ARBA00023315"/>
    </source>
</evidence>
<feature type="signal peptide" evidence="3">
    <location>
        <begin position="1"/>
        <end position="23"/>
    </location>
</feature>
<dbReference type="CDD" id="cd04301">
    <property type="entry name" value="NAT_SF"/>
    <property type="match status" value="1"/>
</dbReference>
<accession>A0A0R0C0X4</accession>
<protein>
    <recommendedName>
        <fullName evidence="4">N-acetyltransferase domain-containing protein</fullName>
    </recommendedName>
</protein>
<evidence type="ECO:0000313" key="6">
    <source>
        <dbReference type="Proteomes" id="UP000050864"/>
    </source>
</evidence>
<dbReference type="Pfam" id="PF13508">
    <property type="entry name" value="Acetyltransf_7"/>
    <property type="match status" value="1"/>
</dbReference>
<dbReference type="EMBL" id="LDJI01000026">
    <property type="protein sequence ID" value="KRG63067.1"/>
    <property type="molecule type" value="Genomic_DNA"/>
</dbReference>
<evidence type="ECO:0000259" key="4">
    <source>
        <dbReference type="PROSITE" id="PS51186"/>
    </source>
</evidence>
<dbReference type="GO" id="GO:0016747">
    <property type="term" value="F:acyltransferase activity, transferring groups other than amino-acyl groups"/>
    <property type="evidence" value="ECO:0007669"/>
    <property type="project" value="InterPro"/>
</dbReference>
<dbReference type="NCBIfam" id="NF040501">
    <property type="entry name" value="resist_ArsN2"/>
    <property type="match status" value="1"/>
</dbReference>
<dbReference type="AlphaFoldDB" id="A0A0R0C0X4"/>
<dbReference type="InterPro" id="IPR016181">
    <property type="entry name" value="Acyl_CoA_acyltransferase"/>
</dbReference>
<comment type="caution">
    <text evidence="5">The sequence shown here is derived from an EMBL/GenBank/DDBJ whole genome shotgun (WGS) entry which is preliminary data.</text>
</comment>
<evidence type="ECO:0000313" key="5">
    <source>
        <dbReference type="EMBL" id="KRG63067.1"/>
    </source>
</evidence>
<feature type="chain" id="PRO_5006393341" description="N-acetyltransferase domain-containing protein" evidence="3">
    <location>
        <begin position="24"/>
        <end position="159"/>
    </location>
</feature>
<dbReference type="InterPro" id="IPR000182">
    <property type="entry name" value="GNAT_dom"/>
</dbReference>
<reference evidence="5 6" key="1">
    <citation type="submission" date="2015-05" db="EMBL/GenBank/DDBJ databases">
        <title>Genome sequencing and analysis of members of genus Stenotrophomonas.</title>
        <authorList>
            <person name="Patil P.P."/>
            <person name="Midha S."/>
            <person name="Patil P.B."/>
        </authorList>
    </citation>
    <scope>NUCLEOTIDE SEQUENCE [LARGE SCALE GENOMIC DNA]</scope>
    <source>
        <strain evidence="5 6">DSM 18929</strain>
    </source>
</reference>
<proteinExistence type="predicted"/>
<dbReference type="SUPFAM" id="SSF55729">
    <property type="entry name" value="Acyl-CoA N-acyltransferases (Nat)"/>
    <property type="match status" value="1"/>
</dbReference>
<dbReference type="PANTHER" id="PTHR43877">
    <property type="entry name" value="AMINOALKYLPHOSPHONATE N-ACETYLTRANSFERASE-RELATED-RELATED"/>
    <property type="match status" value="1"/>
</dbReference>
<sequence>MTACIRAATPADLAALTALLASASLPVADLDGQRIHFLVAEIDAQLVGVIGVEALVPEGLLRSLAVSPALHGSGLGRRLVQALEAHAAHHGIEHLTLLTETAAPFFSRLGYLQQPREQVTEAIRTTSEFRALCPASAICMHKQLDPARSAPDISAAAPR</sequence>
<dbReference type="RefSeq" id="WP_057635131.1">
    <property type="nucleotide sequence ID" value="NZ_LDJI01000026.1"/>
</dbReference>
<keyword evidence="3" id="KW-0732">Signal</keyword>
<keyword evidence="2" id="KW-0012">Acyltransferase</keyword>
<organism evidence="5 6">
    <name type="scientific">Stenotrophomonas humi</name>
    <dbReference type="NCBI Taxonomy" id="405444"/>
    <lineage>
        <taxon>Bacteria</taxon>
        <taxon>Pseudomonadati</taxon>
        <taxon>Pseudomonadota</taxon>
        <taxon>Gammaproteobacteria</taxon>
        <taxon>Lysobacterales</taxon>
        <taxon>Lysobacteraceae</taxon>
        <taxon>Stenotrophomonas</taxon>
    </lineage>
</organism>
<dbReference type="STRING" id="405444.ABB26_13890"/>
<dbReference type="Gene3D" id="3.40.630.30">
    <property type="match status" value="1"/>
</dbReference>